<dbReference type="PIRSF" id="PIRSF005700">
    <property type="entry name" value="PepC"/>
    <property type="match status" value="1"/>
</dbReference>
<dbReference type="GO" id="GO:0005737">
    <property type="term" value="C:cytoplasm"/>
    <property type="evidence" value="ECO:0007669"/>
    <property type="project" value="TreeGrafter"/>
</dbReference>
<dbReference type="GO" id="GO:0070005">
    <property type="term" value="F:cysteine-type aminopeptidase activity"/>
    <property type="evidence" value="ECO:0007669"/>
    <property type="project" value="InterPro"/>
</dbReference>
<reference evidence="6" key="1">
    <citation type="submission" date="2019-03" db="EMBL/GenBank/DDBJ databases">
        <title>Draft Sequence and Annotation of the Mycoplasma phocicerebrale Strain 1049T Genome.</title>
        <authorList>
            <person name="Frasca S.Jr."/>
            <person name="Kutish G.F."/>
            <person name="Castellanos Gell J."/>
            <person name="Michaels D.L."/>
            <person name="Brown D.R."/>
        </authorList>
    </citation>
    <scope>NUCLEOTIDE SEQUENCE</scope>
    <source>
        <strain evidence="6">1049</strain>
    </source>
</reference>
<proteinExistence type="inferred from homology"/>
<dbReference type="Gene3D" id="3.90.70.10">
    <property type="entry name" value="Cysteine proteinases"/>
    <property type="match status" value="1"/>
</dbReference>
<evidence type="ECO:0000256" key="2">
    <source>
        <dbReference type="ARBA" id="ARBA00022801"/>
    </source>
</evidence>
<dbReference type="AlphaFoldDB" id="A0A3T0TT26"/>
<evidence type="ECO:0000313" key="6">
    <source>
        <dbReference type="EMBL" id="AZZ65204.1"/>
    </source>
</evidence>
<feature type="active site" evidence="5">
    <location>
        <position position="361"/>
    </location>
</feature>
<evidence type="ECO:0000256" key="4">
    <source>
        <dbReference type="PIRNR" id="PIRNR005700"/>
    </source>
</evidence>
<name>A0A3T0TT26_9BACT</name>
<dbReference type="PROSITE" id="PS00139">
    <property type="entry name" value="THIOL_PROTEASE_CYS"/>
    <property type="match status" value="1"/>
</dbReference>
<dbReference type="SUPFAM" id="SSF54001">
    <property type="entry name" value="Cysteine proteinases"/>
    <property type="match status" value="1"/>
</dbReference>
<sequence>MMINEKLLNKFNKKYNSDPTNKAVENAVAKVGIKEASINQDAIRRHNFKFSHTTKKGDVTEQKQSGRCWMFAALNTARVDTMKKYDLKTTEFSQSYTLFWDKLERSNYFFDAIIDTVEEDLDSRVVAHLLKSPLEDGGQWDMFSALLDKYGIIPKDHMPETFSSSSTYTMDTHLTSMLRYFAFELRQEYLKSKNIKLLQDKKEDYLYKIYNILVKSLGLPPKEVNFEYEDKEGKYHRLPSMTPQHFFKEVVGWNLSNKVSVINSPTDDKPYNRIYTIKYLGNVAGKKIKHLNLPIEELKRMAIESIKAGEPVWFGCDVGKMSQSIVGIMDHEMFKYEEVYGYNPKWTKGQRLQYGESLLTHAMVFTGVNLDKEGNPINWQVENSWGTKIGRDGVFSMSDKWFDEFTYQIMIDKKYLSKEAKDVYENSEIIEVAPWDPMGALAK</sequence>
<dbReference type="GO" id="GO:0006508">
    <property type="term" value="P:proteolysis"/>
    <property type="evidence" value="ECO:0007669"/>
    <property type="project" value="UniProtKB-KW"/>
</dbReference>
<accession>A0A3T0TT26</accession>
<protein>
    <recommendedName>
        <fullName evidence="4">Aminopeptidase</fullName>
    </recommendedName>
</protein>
<keyword evidence="1 4" id="KW-0645">Protease</keyword>
<organism evidence="6 7">
    <name type="scientific">Metamycoplasma phocicerebrale</name>
    <dbReference type="NCBI Taxonomy" id="142649"/>
    <lineage>
        <taxon>Bacteria</taxon>
        <taxon>Bacillati</taxon>
        <taxon>Mycoplasmatota</taxon>
        <taxon>Mycoplasmoidales</taxon>
        <taxon>Metamycoplasmataceae</taxon>
        <taxon>Metamycoplasma</taxon>
    </lineage>
</organism>
<dbReference type="GO" id="GO:0043418">
    <property type="term" value="P:homocysteine catabolic process"/>
    <property type="evidence" value="ECO:0007669"/>
    <property type="project" value="TreeGrafter"/>
</dbReference>
<dbReference type="CDD" id="cd00585">
    <property type="entry name" value="Peptidase_C1B"/>
    <property type="match status" value="1"/>
</dbReference>
<feature type="active site" evidence="5">
    <location>
        <position position="383"/>
    </location>
</feature>
<dbReference type="KEGG" id="mphc:DMC14_000020"/>
<keyword evidence="3 4" id="KW-0788">Thiol protease</keyword>
<dbReference type="Pfam" id="PF03051">
    <property type="entry name" value="Peptidase_C1_2"/>
    <property type="match status" value="1"/>
</dbReference>
<keyword evidence="7" id="KW-1185">Reference proteome</keyword>
<dbReference type="EMBL" id="CP033058">
    <property type="protein sequence ID" value="AZZ65204.1"/>
    <property type="molecule type" value="Genomic_DNA"/>
</dbReference>
<dbReference type="InterPro" id="IPR004134">
    <property type="entry name" value="Peptidase_C1B"/>
</dbReference>
<evidence type="ECO:0000313" key="7">
    <source>
        <dbReference type="Proteomes" id="UP000256585"/>
    </source>
</evidence>
<feature type="active site" evidence="5">
    <location>
        <position position="68"/>
    </location>
</feature>
<dbReference type="PANTHER" id="PTHR10363:SF2">
    <property type="entry name" value="BLEOMYCIN HYDROLASE"/>
    <property type="match status" value="1"/>
</dbReference>
<dbReference type="Proteomes" id="UP000256585">
    <property type="component" value="Chromosome"/>
</dbReference>
<dbReference type="PANTHER" id="PTHR10363">
    <property type="entry name" value="BLEOMYCIN HYDROLASE"/>
    <property type="match status" value="1"/>
</dbReference>
<evidence type="ECO:0000256" key="1">
    <source>
        <dbReference type="ARBA" id="ARBA00022670"/>
    </source>
</evidence>
<keyword evidence="2 4" id="KW-0378">Hydrolase</keyword>
<gene>
    <name evidence="6" type="ORF">DMC14_000020</name>
</gene>
<dbReference type="OrthoDB" id="1111399at2"/>
<comment type="similarity">
    <text evidence="4">Belongs to the peptidase C1 family.</text>
</comment>
<dbReference type="InterPro" id="IPR038765">
    <property type="entry name" value="Papain-like_cys_pep_sf"/>
</dbReference>
<keyword evidence="4 6" id="KW-0031">Aminopeptidase</keyword>
<evidence type="ECO:0000256" key="5">
    <source>
        <dbReference type="PIRSR" id="PIRSR005700-1"/>
    </source>
</evidence>
<evidence type="ECO:0000256" key="3">
    <source>
        <dbReference type="ARBA" id="ARBA00022807"/>
    </source>
</evidence>
<dbReference type="InterPro" id="IPR000169">
    <property type="entry name" value="Pept_cys_AS"/>
</dbReference>
<dbReference type="GO" id="GO:0009636">
    <property type="term" value="P:response to toxic substance"/>
    <property type="evidence" value="ECO:0007669"/>
    <property type="project" value="TreeGrafter"/>
</dbReference>